<dbReference type="GO" id="GO:0003723">
    <property type="term" value="F:RNA binding"/>
    <property type="evidence" value="ECO:0007669"/>
    <property type="project" value="UniProtKB-UniRule"/>
</dbReference>
<dbReference type="PANTHER" id="PTHR11252">
    <property type="entry name" value="POLYRIBONUCLEOTIDE NUCLEOTIDYLTRANSFERASE"/>
    <property type="match status" value="1"/>
</dbReference>
<gene>
    <name evidence="10" type="ORF">HKI87_05g36190</name>
</gene>
<dbReference type="PROSITE" id="PS50126">
    <property type="entry name" value="S1"/>
    <property type="match status" value="1"/>
</dbReference>
<dbReference type="InterPro" id="IPR012162">
    <property type="entry name" value="PNPase"/>
</dbReference>
<dbReference type="Pfam" id="PF01138">
    <property type="entry name" value="RNase_PH"/>
    <property type="match status" value="1"/>
</dbReference>
<dbReference type="PROSITE" id="PS50084">
    <property type="entry name" value="KH_TYPE_1"/>
    <property type="match status" value="1"/>
</dbReference>
<feature type="compositionally biased region" description="Low complexity" evidence="8">
    <location>
        <begin position="731"/>
        <end position="743"/>
    </location>
</feature>
<dbReference type="Gene3D" id="2.40.50.140">
    <property type="entry name" value="Nucleic acid-binding proteins"/>
    <property type="match status" value="1"/>
</dbReference>
<dbReference type="PANTHER" id="PTHR11252:SF16">
    <property type="entry name" value="POLYRIBONUCLEOTIDE NUCLEOTIDYLTRANSFERASE 2, MITOCHONDRIAL"/>
    <property type="match status" value="1"/>
</dbReference>
<evidence type="ECO:0000259" key="9">
    <source>
        <dbReference type="PROSITE" id="PS50126"/>
    </source>
</evidence>
<dbReference type="GO" id="GO:0005739">
    <property type="term" value="C:mitochondrion"/>
    <property type="evidence" value="ECO:0007669"/>
    <property type="project" value="TreeGrafter"/>
</dbReference>
<feature type="region of interest" description="Disordered" evidence="8">
    <location>
        <begin position="728"/>
        <end position="760"/>
    </location>
</feature>
<evidence type="ECO:0000256" key="3">
    <source>
        <dbReference type="ARBA" id="ARBA00022679"/>
    </source>
</evidence>
<dbReference type="InterPro" id="IPR020568">
    <property type="entry name" value="Ribosomal_Su5_D2-typ_SF"/>
</dbReference>
<protein>
    <recommendedName>
        <fullName evidence="2">polyribonucleotide nucleotidyltransferase</fullName>
        <ecNumber evidence="2">2.7.7.8</ecNumber>
    </recommendedName>
    <alternativeName>
        <fullName evidence="6">Polynucleotide phosphorylase 1</fullName>
    </alternativeName>
</protein>
<evidence type="ECO:0000256" key="8">
    <source>
        <dbReference type="SAM" id="MobiDB-lite"/>
    </source>
</evidence>
<dbReference type="GO" id="GO:0000175">
    <property type="term" value="F:3'-5'-RNA exonuclease activity"/>
    <property type="evidence" value="ECO:0007669"/>
    <property type="project" value="TreeGrafter"/>
</dbReference>
<dbReference type="CDD" id="cd02393">
    <property type="entry name" value="KH-I_PNPase"/>
    <property type="match status" value="1"/>
</dbReference>
<proteinExistence type="inferred from homology"/>
<dbReference type="EMBL" id="CP151505">
    <property type="protein sequence ID" value="WZN62083.1"/>
    <property type="molecule type" value="Genomic_DNA"/>
</dbReference>
<dbReference type="InterPro" id="IPR036612">
    <property type="entry name" value="KH_dom_type_1_sf"/>
</dbReference>
<dbReference type="EC" id="2.7.7.8" evidence="2"/>
<dbReference type="SMART" id="SM00316">
    <property type="entry name" value="S1"/>
    <property type="match status" value="1"/>
</dbReference>
<dbReference type="InterPro" id="IPR003029">
    <property type="entry name" value="S1_domain"/>
</dbReference>
<dbReference type="Pfam" id="PF00575">
    <property type="entry name" value="S1"/>
    <property type="match status" value="1"/>
</dbReference>
<dbReference type="InterPro" id="IPR001247">
    <property type="entry name" value="ExoRNase_PH_dom1"/>
</dbReference>
<dbReference type="SUPFAM" id="SSF55666">
    <property type="entry name" value="Ribonuclease PH domain 2-like"/>
    <property type="match status" value="2"/>
</dbReference>
<evidence type="ECO:0000256" key="4">
    <source>
        <dbReference type="ARBA" id="ARBA00022695"/>
    </source>
</evidence>
<keyword evidence="5 7" id="KW-0694">RNA-binding</keyword>
<dbReference type="InterPro" id="IPR004087">
    <property type="entry name" value="KH_dom"/>
</dbReference>
<keyword evidence="4" id="KW-0548">Nucleotidyltransferase</keyword>
<dbReference type="Pfam" id="PF00013">
    <property type="entry name" value="KH_1"/>
    <property type="match status" value="1"/>
</dbReference>
<dbReference type="SUPFAM" id="SSF50249">
    <property type="entry name" value="Nucleic acid-binding proteins"/>
    <property type="match status" value="1"/>
</dbReference>
<feature type="domain" description="S1 motif" evidence="9">
    <location>
        <begin position="665"/>
        <end position="734"/>
    </location>
</feature>
<evidence type="ECO:0000313" key="11">
    <source>
        <dbReference type="Proteomes" id="UP001472866"/>
    </source>
</evidence>
<evidence type="ECO:0000256" key="6">
    <source>
        <dbReference type="ARBA" id="ARBA00031451"/>
    </source>
</evidence>
<sequence>MALRTLSRACRPLDCTLLQGAQGCFRNPVRALQMDGARKACNVQLGSSELSLQSQTLGWQAVTAVEAKQDAAQVVAALATCSSFSEGTIQVRVNESSSARGRTFDTNKSVMTSIESIPLIFRKVFQREFALPLESTLVLDLSILQSQEVDVGALSINAASLALYSAVFRGAPPLGAVSIAVVDGEAVVSPSKGQMTRASMNMMYAGREGAPVYFHASGEATAETLISALRLANGEVSRIAKSIEDYVGQGAVDKEADLALGTAEDLVAIARVRDFLDDKVSDFLAGQVFLEGGTFNLLGLNSGLGELKRNCIDYFRKIGAFRSPLAKIAGSGCVTKEEVELGFSESVKWAMIDSIVSEGKRIDGRGYRDLRRTQFENGASGMCTVERDGTKLNSTVSVTTSRSPRTLECRHNLAITAAPFQMRSSRHHIRALEYDLMQAGQESSLFTEKALSPILPEFASFPYYVKVKCQALSMDGSFPTTNVCASSVALASAGVPLKYHVAGTSAGIVNQEMGEPIIILDLMDLEERFVDGILMLTSADTGVITSASLGGVKSAISFDSLLDALSGSVSGNNTVLSHMNEICSLEDEKGSVFEKIAIPKGSRGKVIGPGGSHIKDVEALTGVIISLQEKEDAAFVYGTDSESCKKAIGMLMKYAGRPSPNLSVGTSYKVKVSKILEYGAVVEVQDQGGDGWIHISEIRDGHVKKVEDELSLGQLLDALCIGKNARGTPQLSLKAPSSDSSSSDARKRGRSRKQSDRSKK</sequence>
<dbReference type="SMART" id="SM00322">
    <property type="entry name" value="KH"/>
    <property type="match status" value="1"/>
</dbReference>
<dbReference type="GO" id="GO:0005829">
    <property type="term" value="C:cytosol"/>
    <property type="evidence" value="ECO:0007669"/>
    <property type="project" value="TreeGrafter"/>
</dbReference>
<comment type="similarity">
    <text evidence="1">Belongs to the polyribonucleotide nucleotidyltransferase family.</text>
</comment>
<evidence type="ECO:0000256" key="7">
    <source>
        <dbReference type="PROSITE-ProRule" id="PRU00117"/>
    </source>
</evidence>
<keyword evidence="11" id="KW-1185">Reference proteome</keyword>
<evidence type="ECO:0000313" key="10">
    <source>
        <dbReference type="EMBL" id="WZN62083.1"/>
    </source>
</evidence>
<dbReference type="GO" id="GO:0000958">
    <property type="term" value="P:mitochondrial mRNA catabolic process"/>
    <property type="evidence" value="ECO:0007669"/>
    <property type="project" value="TreeGrafter"/>
</dbReference>
<dbReference type="InterPro" id="IPR012340">
    <property type="entry name" value="NA-bd_OB-fold"/>
</dbReference>
<dbReference type="AlphaFoldDB" id="A0AAX4P811"/>
<dbReference type="GO" id="GO:0004654">
    <property type="term" value="F:polyribonucleotide nucleotidyltransferase activity"/>
    <property type="evidence" value="ECO:0007669"/>
    <property type="project" value="UniProtKB-EC"/>
</dbReference>
<name>A0AAX4P811_9CHLO</name>
<dbReference type="SUPFAM" id="SSF54211">
    <property type="entry name" value="Ribosomal protein S5 domain 2-like"/>
    <property type="match status" value="1"/>
</dbReference>
<organism evidence="10 11">
    <name type="scientific">Chloropicon roscoffensis</name>
    <dbReference type="NCBI Taxonomy" id="1461544"/>
    <lineage>
        <taxon>Eukaryota</taxon>
        <taxon>Viridiplantae</taxon>
        <taxon>Chlorophyta</taxon>
        <taxon>Chloropicophyceae</taxon>
        <taxon>Chloropicales</taxon>
        <taxon>Chloropicaceae</taxon>
        <taxon>Chloropicon</taxon>
    </lineage>
</organism>
<reference evidence="10 11" key="1">
    <citation type="submission" date="2024-03" db="EMBL/GenBank/DDBJ databases">
        <title>Complete genome sequence of the green alga Chloropicon roscoffensis RCC1871.</title>
        <authorList>
            <person name="Lemieux C."/>
            <person name="Pombert J.-F."/>
            <person name="Otis C."/>
            <person name="Turmel M."/>
        </authorList>
    </citation>
    <scope>NUCLEOTIDE SEQUENCE [LARGE SCALE GENOMIC DNA]</scope>
    <source>
        <strain evidence="10 11">RCC1871</strain>
    </source>
</reference>
<accession>A0AAX4P811</accession>
<dbReference type="InterPro" id="IPR027408">
    <property type="entry name" value="PNPase/RNase_PH_dom_sf"/>
</dbReference>
<dbReference type="InterPro" id="IPR036345">
    <property type="entry name" value="ExoRNase_PH_dom2_sf"/>
</dbReference>
<dbReference type="GO" id="GO:0009570">
    <property type="term" value="C:chloroplast stroma"/>
    <property type="evidence" value="ECO:0007669"/>
    <property type="project" value="TreeGrafter"/>
</dbReference>
<evidence type="ECO:0000256" key="2">
    <source>
        <dbReference type="ARBA" id="ARBA00012416"/>
    </source>
</evidence>
<dbReference type="SUPFAM" id="SSF54791">
    <property type="entry name" value="Eukaryotic type KH-domain (KH-domain type I)"/>
    <property type="match status" value="1"/>
</dbReference>
<dbReference type="Gene3D" id="3.30.1370.10">
    <property type="entry name" value="K Homology domain, type 1"/>
    <property type="match status" value="1"/>
</dbReference>
<evidence type="ECO:0000256" key="1">
    <source>
        <dbReference type="ARBA" id="ARBA00007404"/>
    </source>
</evidence>
<keyword evidence="3" id="KW-0808">Transferase</keyword>
<dbReference type="GO" id="GO:0000965">
    <property type="term" value="P:mitochondrial RNA 3'-end processing"/>
    <property type="evidence" value="ECO:0007669"/>
    <property type="project" value="TreeGrafter"/>
</dbReference>
<dbReference type="InterPro" id="IPR004088">
    <property type="entry name" value="KH_dom_type_1"/>
</dbReference>
<dbReference type="Gene3D" id="3.30.230.70">
    <property type="entry name" value="GHMP Kinase, N-terminal domain"/>
    <property type="match status" value="2"/>
</dbReference>
<dbReference type="Proteomes" id="UP001472866">
    <property type="component" value="Chromosome 05"/>
</dbReference>
<evidence type="ECO:0000256" key="5">
    <source>
        <dbReference type="ARBA" id="ARBA00022884"/>
    </source>
</evidence>